<comment type="caution">
    <text evidence="2">The sequence shown here is derived from an EMBL/GenBank/DDBJ whole genome shotgun (WGS) entry which is preliminary data.</text>
</comment>
<evidence type="ECO:0000313" key="2">
    <source>
        <dbReference type="EMBL" id="CAH0029660.1"/>
    </source>
</evidence>
<protein>
    <submittedName>
        <fullName evidence="2">Uncharacterized protein</fullName>
    </submittedName>
</protein>
<dbReference type="Proteomes" id="UP000696573">
    <property type="component" value="Unassembled WGS sequence"/>
</dbReference>
<dbReference type="AlphaFoldDB" id="A0A9N9VWL8"/>
<accession>A0A9N9VWL8</accession>
<dbReference type="EMBL" id="CABFNQ020000740">
    <property type="protein sequence ID" value="CAH0029660.1"/>
    <property type="molecule type" value="Genomic_DNA"/>
</dbReference>
<name>A0A9N9VWL8_9HYPO</name>
<dbReference type="OrthoDB" id="10353063at2759"/>
<proteinExistence type="predicted"/>
<organism evidence="2 3">
    <name type="scientific">Clonostachys rhizophaga</name>
    <dbReference type="NCBI Taxonomy" id="160324"/>
    <lineage>
        <taxon>Eukaryota</taxon>
        <taxon>Fungi</taxon>
        <taxon>Dikarya</taxon>
        <taxon>Ascomycota</taxon>
        <taxon>Pezizomycotina</taxon>
        <taxon>Sordariomycetes</taxon>
        <taxon>Hypocreomycetidae</taxon>
        <taxon>Hypocreales</taxon>
        <taxon>Bionectriaceae</taxon>
        <taxon>Clonostachys</taxon>
    </lineage>
</organism>
<reference evidence="2" key="1">
    <citation type="submission" date="2021-10" db="EMBL/GenBank/DDBJ databases">
        <authorList>
            <person name="Piombo E."/>
        </authorList>
    </citation>
    <scope>NUCLEOTIDE SEQUENCE</scope>
</reference>
<keyword evidence="3" id="KW-1185">Reference proteome</keyword>
<feature type="region of interest" description="Disordered" evidence="1">
    <location>
        <begin position="28"/>
        <end position="48"/>
    </location>
</feature>
<gene>
    <name evidence="2" type="ORF">CRHIZ90672A_00003167</name>
</gene>
<evidence type="ECO:0000256" key="1">
    <source>
        <dbReference type="SAM" id="MobiDB-lite"/>
    </source>
</evidence>
<evidence type="ECO:0000313" key="3">
    <source>
        <dbReference type="Proteomes" id="UP000696573"/>
    </source>
</evidence>
<sequence>MHPVEQALDQAKLDEAADINVAQHLEPGFLVGPKPFDDGAPRDERGHEPDEVEIAKAAPTVRDVLGAFVDHTVDVLHEIMDTGPGRIAGSEEEHVEEQNGVVVEEMTERCFGQVHGDVSSMGDATDIRYTVDVRNYFLKGEIPGRVDDIGKFGFRDRDMPAFNRWWVGILVLLFHFRKGRSKPPNHGFVGSLVDICLDKQAEVEDEFVPHILSVRDENGVPQDGVLALWAIDGDIAIAEGLARDDVLMKDVKVDKRGPRIAAGVGAGCRRVD</sequence>
<feature type="compositionally biased region" description="Basic and acidic residues" evidence="1">
    <location>
        <begin position="35"/>
        <end position="48"/>
    </location>
</feature>